<evidence type="ECO:0000313" key="3">
    <source>
        <dbReference type="EMBL" id="OKL62595.1"/>
    </source>
</evidence>
<keyword evidence="2" id="KW-0812">Transmembrane</keyword>
<keyword evidence="4" id="KW-1185">Reference proteome</keyword>
<feature type="transmembrane region" description="Helical" evidence="2">
    <location>
        <begin position="12"/>
        <end position="32"/>
    </location>
</feature>
<keyword evidence="2" id="KW-1133">Transmembrane helix</keyword>
<dbReference type="AlphaFoldDB" id="A0A225B6U9"/>
<organism evidence="3 4">
    <name type="scientific">Talaromyces atroroseus</name>
    <dbReference type="NCBI Taxonomy" id="1441469"/>
    <lineage>
        <taxon>Eukaryota</taxon>
        <taxon>Fungi</taxon>
        <taxon>Dikarya</taxon>
        <taxon>Ascomycota</taxon>
        <taxon>Pezizomycotina</taxon>
        <taxon>Eurotiomycetes</taxon>
        <taxon>Eurotiomycetidae</taxon>
        <taxon>Eurotiales</taxon>
        <taxon>Trichocomaceae</taxon>
        <taxon>Talaromyces</taxon>
        <taxon>Talaromyces sect. Trachyspermi</taxon>
    </lineage>
</organism>
<dbReference type="STRING" id="1441469.A0A225B6U9"/>
<name>A0A225B6U9_TALAT</name>
<dbReference type="EMBL" id="LFMY01000003">
    <property type="protein sequence ID" value="OKL62595.1"/>
    <property type="molecule type" value="Genomic_DNA"/>
</dbReference>
<dbReference type="RefSeq" id="XP_020122716.1">
    <property type="nucleotide sequence ID" value="XM_020264410.1"/>
</dbReference>
<evidence type="ECO:0000256" key="2">
    <source>
        <dbReference type="SAM" id="Phobius"/>
    </source>
</evidence>
<protein>
    <submittedName>
        <fullName evidence="3">Uncharacterized protein</fullName>
    </submittedName>
</protein>
<dbReference type="GeneID" id="31002130"/>
<evidence type="ECO:0000256" key="1">
    <source>
        <dbReference type="SAM" id="MobiDB-lite"/>
    </source>
</evidence>
<sequence>MDRESIEVDLERYLLASCFDETFVMFAFRFFWSYDCMRDMRLWMTDLFLLSNSLQMSEAEDLDKRTVLQSFSKRIHSWPEEDWPGISDSKQRKKIQNRLNQRVQQNVHIFETDSQVTKRLMHNFEAIACHQYMLGSPRTDVLLSLSQSNSTSYDDPISPSNTAGPSQYGF</sequence>
<reference evidence="3 4" key="1">
    <citation type="submission" date="2015-06" db="EMBL/GenBank/DDBJ databases">
        <title>Talaromyces atroroseus IBT 11181 draft genome.</title>
        <authorList>
            <person name="Rasmussen K.B."/>
            <person name="Rasmussen S."/>
            <person name="Petersen B."/>
            <person name="Sicheritz-Ponten T."/>
            <person name="Mortensen U.H."/>
            <person name="Thrane U."/>
        </authorList>
    </citation>
    <scope>NUCLEOTIDE SEQUENCE [LARGE SCALE GENOMIC DNA]</scope>
    <source>
        <strain evidence="3 4">IBT 11181</strain>
    </source>
</reference>
<accession>A0A225B6U9</accession>
<feature type="region of interest" description="Disordered" evidence="1">
    <location>
        <begin position="150"/>
        <end position="170"/>
    </location>
</feature>
<dbReference type="Proteomes" id="UP000214365">
    <property type="component" value="Unassembled WGS sequence"/>
</dbReference>
<gene>
    <name evidence="3" type="ORF">UA08_02375</name>
</gene>
<proteinExistence type="predicted"/>
<keyword evidence="2" id="KW-0472">Membrane</keyword>
<comment type="caution">
    <text evidence="3">The sequence shown here is derived from an EMBL/GenBank/DDBJ whole genome shotgun (WGS) entry which is preliminary data.</text>
</comment>
<evidence type="ECO:0000313" key="4">
    <source>
        <dbReference type="Proteomes" id="UP000214365"/>
    </source>
</evidence>